<keyword evidence="2" id="KW-1133">Transmembrane helix</keyword>
<reference evidence="4" key="1">
    <citation type="submission" date="2020-10" db="EMBL/GenBank/DDBJ databases">
        <authorList>
            <person name="Gilroy R."/>
        </authorList>
    </citation>
    <scope>NUCLEOTIDE SEQUENCE</scope>
    <source>
        <strain evidence="4">ChiGjej2B2-12916</strain>
    </source>
</reference>
<dbReference type="Pfam" id="PF12158">
    <property type="entry name" value="DUF3592"/>
    <property type="match status" value="1"/>
</dbReference>
<name>A0A9D0YT99_9FIRM</name>
<feature type="transmembrane region" description="Helical" evidence="2">
    <location>
        <begin position="321"/>
        <end position="341"/>
    </location>
</feature>
<evidence type="ECO:0000256" key="2">
    <source>
        <dbReference type="SAM" id="Phobius"/>
    </source>
</evidence>
<evidence type="ECO:0000313" key="4">
    <source>
        <dbReference type="EMBL" id="HIQ61493.1"/>
    </source>
</evidence>
<protein>
    <submittedName>
        <fullName evidence="4">DUF3592 domain-containing protein</fullName>
    </submittedName>
</protein>
<comment type="caution">
    <text evidence="4">The sequence shown here is derived from an EMBL/GenBank/DDBJ whole genome shotgun (WGS) entry which is preliminary data.</text>
</comment>
<accession>A0A9D0YT99</accession>
<reference evidence="4" key="2">
    <citation type="journal article" date="2021" name="PeerJ">
        <title>Extensive microbial diversity within the chicken gut microbiome revealed by metagenomics and culture.</title>
        <authorList>
            <person name="Gilroy R."/>
            <person name="Ravi A."/>
            <person name="Getino M."/>
            <person name="Pursley I."/>
            <person name="Horton D.L."/>
            <person name="Alikhan N.F."/>
            <person name="Baker D."/>
            <person name="Gharbi K."/>
            <person name="Hall N."/>
            <person name="Watson M."/>
            <person name="Adriaenssens E.M."/>
            <person name="Foster-Nyarko E."/>
            <person name="Jarju S."/>
            <person name="Secka A."/>
            <person name="Antonio M."/>
            <person name="Oren A."/>
            <person name="Chaudhuri R.R."/>
            <person name="La Ragione R."/>
            <person name="Hildebrand F."/>
            <person name="Pallen M.J."/>
        </authorList>
    </citation>
    <scope>NUCLEOTIDE SEQUENCE</scope>
    <source>
        <strain evidence="4">ChiGjej2B2-12916</strain>
    </source>
</reference>
<keyword evidence="2" id="KW-0472">Membrane</keyword>
<feature type="transmembrane region" description="Helical" evidence="2">
    <location>
        <begin position="70"/>
        <end position="91"/>
    </location>
</feature>
<evidence type="ECO:0000313" key="5">
    <source>
        <dbReference type="Proteomes" id="UP000886879"/>
    </source>
</evidence>
<feature type="region of interest" description="Disordered" evidence="1">
    <location>
        <begin position="1"/>
        <end position="31"/>
    </location>
</feature>
<dbReference type="EMBL" id="DVFO01000087">
    <property type="protein sequence ID" value="HIQ61493.1"/>
    <property type="molecule type" value="Genomic_DNA"/>
</dbReference>
<feature type="transmembrane region" description="Helical" evidence="2">
    <location>
        <begin position="211"/>
        <end position="229"/>
    </location>
</feature>
<dbReference type="Proteomes" id="UP000886879">
    <property type="component" value="Unassembled WGS sequence"/>
</dbReference>
<organism evidence="4 5">
    <name type="scientific">Candidatus Enterenecus faecium</name>
    <dbReference type="NCBI Taxonomy" id="2840780"/>
    <lineage>
        <taxon>Bacteria</taxon>
        <taxon>Bacillati</taxon>
        <taxon>Bacillota</taxon>
        <taxon>Clostridia</taxon>
        <taxon>Eubacteriales</taxon>
        <taxon>Candidatus Enterenecus</taxon>
    </lineage>
</organism>
<sequence length="360" mass="39719">MNRYKDTSRQARTRDQSLESTATEPEPERCEITGRPNGKSYLVLAGVILALLVFLLLPILLHSVTTHKNSLALLSGVGAVAMVGILVYLAVRYRCFQVKMDAQGFYLRTTPFNGKYYRYTDIKECREVRRVYRPRGAQGSRATRSYAFLFFFTDGSGVTRQFFFQKERFNHEIQVLKARIAAAQHQEVQEPTRPTASPRARTAASSKVPPLPLLLLGIVLLGIGLYLLSPHIVAMLRLNPQNNSWTQTTATVVNVSTQDDSYNIVYSYTVNGASYQNSTTSDTSMQLGDTISVYYNPASPQFSRDSIGGGTGETVPMSKTLLGALSTALGLGCVGVVAWSLKKPATAPAKVRRDSNRTAR</sequence>
<dbReference type="InterPro" id="IPR021994">
    <property type="entry name" value="DUF3592"/>
</dbReference>
<proteinExistence type="predicted"/>
<keyword evidence="2" id="KW-0812">Transmembrane</keyword>
<evidence type="ECO:0000256" key="1">
    <source>
        <dbReference type="SAM" id="MobiDB-lite"/>
    </source>
</evidence>
<gene>
    <name evidence="4" type="ORF">IAD31_07890</name>
</gene>
<feature type="compositionally biased region" description="Basic and acidic residues" evidence="1">
    <location>
        <begin position="1"/>
        <end position="17"/>
    </location>
</feature>
<feature type="transmembrane region" description="Helical" evidence="2">
    <location>
        <begin position="41"/>
        <end position="64"/>
    </location>
</feature>
<feature type="domain" description="DUF3592" evidence="3">
    <location>
        <begin position="248"/>
        <end position="303"/>
    </location>
</feature>
<dbReference type="AlphaFoldDB" id="A0A9D0YT99"/>
<evidence type="ECO:0000259" key="3">
    <source>
        <dbReference type="Pfam" id="PF12158"/>
    </source>
</evidence>